<evidence type="ECO:0000313" key="2">
    <source>
        <dbReference type="Proteomes" id="UP000031586"/>
    </source>
</evidence>
<protein>
    <submittedName>
        <fullName evidence="1">Uncharacterized protein</fullName>
    </submittedName>
</protein>
<gene>
    <name evidence="1" type="ORF">H735_17870</name>
</gene>
<dbReference type="EMBL" id="JPRD01000029">
    <property type="protein sequence ID" value="KIF51744.1"/>
    <property type="molecule type" value="Genomic_DNA"/>
</dbReference>
<reference evidence="1 2" key="1">
    <citation type="submission" date="2014-07" db="EMBL/GenBank/DDBJ databases">
        <title>Unique and conserved regions in Vibrio harveyi and related species in comparison with the shrimp pathogen Vibrio harveyi CAIM 1792.</title>
        <authorList>
            <person name="Espinoza-Valles I."/>
            <person name="Vora G."/>
            <person name="Leekitcharoenphon P."/>
            <person name="Ussery D."/>
            <person name="Hoj L."/>
            <person name="Gomez-Gil B."/>
        </authorList>
    </citation>
    <scope>NUCLEOTIDE SEQUENCE [LARGE SCALE GENOMIC DNA]</scope>
    <source>
        <strain evidence="2">CAIM 1854 / LMG 25443</strain>
    </source>
</reference>
<comment type="caution">
    <text evidence="1">The sequence shown here is derived from an EMBL/GenBank/DDBJ whole genome shotgun (WGS) entry which is preliminary data.</text>
</comment>
<dbReference type="PATRIC" id="fig|1229493.5.peg.2732"/>
<evidence type="ECO:0000313" key="1">
    <source>
        <dbReference type="EMBL" id="KIF51744.1"/>
    </source>
</evidence>
<dbReference type="RefSeq" id="WP_020196712.1">
    <property type="nucleotide sequence ID" value="NZ_BAOH01000068.1"/>
</dbReference>
<accession>A0A0C1Z6E2</accession>
<name>A0A0C1Z6E2_9VIBR</name>
<proteinExistence type="predicted"/>
<sequence>MLAAAKLAFVQRLADGVDHRNAKLHGHDMAEEVAGAFPDIDELEKDVADLDEYFTNLKKRRK</sequence>
<dbReference type="Proteomes" id="UP000031586">
    <property type="component" value="Unassembled WGS sequence"/>
</dbReference>
<organism evidence="1 2">
    <name type="scientific">Vibrio owensii CAIM 1854 = LMG 25443</name>
    <dbReference type="NCBI Taxonomy" id="1229493"/>
    <lineage>
        <taxon>Bacteria</taxon>
        <taxon>Pseudomonadati</taxon>
        <taxon>Pseudomonadota</taxon>
        <taxon>Gammaproteobacteria</taxon>
        <taxon>Vibrionales</taxon>
        <taxon>Vibrionaceae</taxon>
        <taxon>Vibrio</taxon>
    </lineage>
</organism>
<dbReference type="AlphaFoldDB" id="A0A0C1Z6E2"/>